<organism evidence="1 2">
    <name type="scientific">Platysternon megacephalum</name>
    <name type="common">big-headed turtle</name>
    <dbReference type="NCBI Taxonomy" id="55544"/>
    <lineage>
        <taxon>Eukaryota</taxon>
        <taxon>Metazoa</taxon>
        <taxon>Chordata</taxon>
        <taxon>Craniata</taxon>
        <taxon>Vertebrata</taxon>
        <taxon>Euteleostomi</taxon>
        <taxon>Archelosauria</taxon>
        <taxon>Testudinata</taxon>
        <taxon>Testudines</taxon>
        <taxon>Cryptodira</taxon>
        <taxon>Durocryptodira</taxon>
        <taxon>Testudinoidea</taxon>
        <taxon>Platysternidae</taxon>
        <taxon>Platysternon</taxon>
    </lineage>
</organism>
<accession>A0A4D9EU12</accession>
<name>A0A4D9EU12_9SAUR</name>
<reference evidence="1 2" key="1">
    <citation type="submission" date="2019-04" db="EMBL/GenBank/DDBJ databases">
        <title>Draft genome of the big-headed turtle Platysternon megacephalum.</title>
        <authorList>
            <person name="Gong S."/>
        </authorList>
    </citation>
    <scope>NUCLEOTIDE SEQUENCE [LARGE SCALE GENOMIC DNA]</scope>
    <source>
        <strain evidence="1">DO16091913</strain>
        <tissue evidence="1">Muscle</tissue>
    </source>
</reference>
<comment type="caution">
    <text evidence="1">The sequence shown here is derived from an EMBL/GenBank/DDBJ whole genome shotgun (WGS) entry which is preliminary data.</text>
</comment>
<protein>
    <submittedName>
        <fullName evidence="1">Patched domain-containing protein 1</fullName>
    </submittedName>
</protein>
<gene>
    <name evidence="1" type="ORF">DR999_PMT06088</name>
</gene>
<proteinExistence type="predicted"/>
<dbReference type="Proteomes" id="UP000297703">
    <property type="component" value="Unassembled WGS sequence"/>
</dbReference>
<dbReference type="AlphaFoldDB" id="A0A4D9EU12"/>
<reference evidence="1 2" key="2">
    <citation type="submission" date="2019-04" db="EMBL/GenBank/DDBJ databases">
        <title>The genome sequence of big-headed turtle.</title>
        <authorList>
            <person name="Gong S."/>
        </authorList>
    </citation>
    <scope>NUCLEOTIDE SEQUENCE [LARGE SCALE GENOMIC DNA]</scope>
    <source>
        <strain evidence="1">DO16091913</strain>
        <tissue evidence="1">Muscle</tissue>
    </source>
</reference>
<dbReference type="EMBL" id="QXTE01000039">
    <property type="protein sequence ID" value="TFK10682.1"/>
    <property type="molecule type" value="Genomic_DNA"/>
</dbReference>
<evidence type="ECO:0000313" key="2">
    <source>
        <dbReference type="Proteomes" id="UP000297703"/>
    </source>
</evidence>
<sequence length="114" mass="12717">MKLGRGLSSNFEVLIVSTDAKELAGCDAQSPAECIGGQGLAGWLRWLIYWDEDGQKQPQQISIKASAPRERYLDSFSCAQELLPGHWNISWSIANPMGNGRLHCQFLYVWEMGS</sequence>
<keyword evidence="2" id="KW-1185">Reference proteome</keyword>
<evidence type="ECO:0000313" key="1">
    <source>
        <dbReference type="EMBL" id="TFK10682.1"/>
    </source>
</evidence>